<reference evidence="2 3" key="1">
    <citation type="journal article" date="2024" name="Nat. Commun.">
        <title>Phylogenomics reveals the evolutionary origins of lichenization in chlorophyte algae.</title>
        <authorList>
            <person name="Puginier C."/>
            <person name="Libourel C."/>
            <person name="Otte J."/>
            <person name="Skaloud P."/>
            <person name="Haon M."/>
            <person name="Grisel S."/>
            <person name="Petersen M."/>
            <person name="Berrin J.G."/>
            <person name="Delaux P.M."/>
            <person name="Dal Grande F."/>
            <person name="Keller J."/>
        </authorList>
    </citation>
    <scope>NUCLEOTIDE SEQUENCE [LARGE SCALE GENOMIC DNA]</scope>
    <source>
        <strain evidence="2 3">SAG 2036</strain>
    </source>
</reference>
<evidence type="ECO:0000313" key="2">
    <source>
        <dbReference type="EMBL" id="KAK9804949.1"/>
    </source>
</evidence>
<feature type="region of interest" description="Disordered" evidence="1">
    <location>
        <begin position="383"/>
        <end position="435"/>
    </location>
</feature>
<name>A0AAW1P972_9CHLO</name>
<evidence type="ECO:0000313" key="3">
    <source>
        <dbReference type="Proteomes" id="UP001465755"/>
    </source>
</evidence>
<protein>
    <submittedName>
        <fullName evidence="2">Uncharacterized protein</fullName>
    </submittedName>
</protein>
<evidence type="ECO:0000256" key="1">
    <source>
        <dbReference type="SAM" id="MobiDB-lite"/>
    </source>
</evidence>
<feature type="compositionally biased region" description="Polar residues" evidence="1">
    <location>
        <begin position="240"/>
        <end position="250"/>
    </location>
</feature>
<organism evidence="2 3">
    <name type="scientific">Symbiochloris irregularis</name>
    <dbReference type="NCBI Taxonomy" id="706552"/>
    <lineage>
        <taxon>Eukaryota</taxon>
        <taxon>Viridiplantae</taxon>
        <taxon>Chlorophyta</taxon>
        <taxon>core chlorophytes</taxon>
        <taxon>Trebouxiophyceae</taxon>
        <taxon>Trebouxiales</taxon>
        <taxon>Trebouxiaceae</taxon>
        <taxon>Symbiochloris</taxon>
    </lineage>
</organism>
<dbReference type="AlphaFoldDB" id="A0AAW1P972"/>
<gene>
    <name evidence="2" type="ORF">WJX73_002361</name>
</gene>
<proteinExistence type="predicted"/>
<feature type="region of interest" description="Disordered" evidence="1">
    <location>
        <begin position="111"/>
        <end position="174"/>
    </location>
</feature>
<feature type="region of interest" description="Disordered" evidence="1">
    <location>
        <begin position="188"/>
        <end position="250"/>
    </location>
</feature>
<comment type="caution">
    <text evidence="2">The sequence shown here is derived from an EMBL/GenBank/DDBJ whole genome shotgun (WGS) entry which is preliminary data.</text>
</comment>
<dbReference type="EMBL" id="JALJOQ010000047">
    <property type="protein sequence ID" value="KAK9804949.1"/>
    <property type="molecule type" value="Genomic_DNA"/>
</dbReference>
<dbReference type="Proteomes" id="UP001465755">
    <property type="component" value="Unassembled WGS sequence"/>
</dbReference>
<feature type="compositionally biased region" description="Polar residues" evidence="1">
    <location>
        <begin position="198"/>
        <end position="221"/>
    </location>
</feature>
<accession>A0AAW1P972</accession>
<keyword evidence="3" id="KW-1185">Reference proteome</keyword>
<sequence>MDKLRLRASHQDILGVGTSPATECRDASKNQFRGRVLARSLDSPDFWSGANPHHASSRAGMDSLHPNPFLSHSSHKAMFQAHPQQAHNATGWVPGSASWLRSSAPKASTISSAASCTGYENRENLEPTPMSKLLRTPPHVSKRAALDDTGGQPPMAPLGGPEPATPFMEDHIPAGQPAARQPLAETTANLPEADSDSEISATSLQESGNEGPQASHSSVQGKETAPEPESCGEKIVTPRADSSQGAQSSQPMGLLDHLLKRTPHLLPETDRDAWQLKSAKADLQASQQQARGLGLALRREAGVRRGIEGALATLHYEAAALERLLEEQKSNFAGLVAALTAMLEAQQREDAATSAVAGVAGHEKGLKDKLRVLLHQIREIRQDSLQPGEEAGAAHCQDQEDAEEICRDDQAGLFSSTQHGHAGTDGQAAVQPCSAEAAEDRLQAIEDLLRRSERSAGYLTPEAGNRNRADATADHATMPHADAGSASQALGSTSSLSKGIASQLASPCSQDRSPATNDLHMRLRASQLNEAALEAEVAGLWARLNQQGAALSAVNQEQHSNRDNAAERESELLAQLDAVSLKLQAAEAAADARARAHEREVQRLAWEGAQQRSLLQARIAELQAVMEGALQEATTRTDRADTMASPMPFMQRYTPSEHGGNPHEAADIAGLSPLLMHLPL</sequence>